<dbReference type="Proteomes" id="UP000811619">
    <property type="component" value="Unassembled WGS sequence"/>
</dbReference>
<evidence type="ECO:0000313" key="2">
    <source>
        <dbReference type="EMBL" id="KAG5928199.1"/>
    </source>
</evidence>
<feature type="region of interest" description="Disordered" evidence="1">
    <location>
        <begin position="1"/>
        <end position="21"/>
    </location>
</feature>
<evidence type="ECO:0000256" key="1">
    <source>
        <dbReference type="SAM" id="MobiDB-lite"/>
    </source>
</evidence>
<gene>
    <name evidence="2" type="ORF">E4U42_001139</name>
</gene>
<proteinExistence type="predicted"/>
<evidence type="ECO:0000313" key="3">
    <source>
        <dbReference type="Proteomes" id="UP000811619"/>
    </source>
</evidence>
<comment type="caution">
    <text evidence="2">The sequence shown here is derived from an EMBL/GenBank/DDBJ whole genome shotgun (WGS) entry which is preliminary data.</text>
</comment>
<name>A0A8K0NJE1_9HYPO</name>
<organism evidence="2 3">
    <name type="scientific">Claviceps africana</name>
    <dbReference type="NCBI Taxonomy" id="83212"/>
    <lineage>
        <taxon>Eukaryota</taxon>
        <taxon>Fungi</taxon>
        <taxon>Dikarya</taxon>
        <taxon>Ascomycota</taxon>
        <taxon>Pezizomycotina</taxon>
        <taxon>Sordariomycetes</taxon>
        <taxon>Hypocreomycetidae</taxon>
        <taxon>Hypocreales</taxon>
        <taxon>Clavicipitaceae</taxon>
        <taxon>Claviceps</taxon>
    </lineage>
</organism>
<sequence>MSSATLRKASKKKSDTGNVCLAPTKLSHSRRHCSPSAYGDPAQAGLWLEPGSHLAKMVEDEAR</sequence>
<accession>A0A8K0NJE1</accession>
<dbReference type="EMBL" id="SRPY01000132">
    <property type="protein sequence ID" value="KAG5928199.1"/>
    <property type="molecule type" value="Genomic_DNA"/>
</dbReference>
<dbReference type="AlphaFoldDB" id="A0A8K0NJE1"/>
<reference evidence="2" key="1">
    <citation type="journal article" date="2020" name="bioRxiv">
        <title>Whole genome comparisons of ergot fungi reveals the divergence and evolution of species within the genus Claviceps are the result of varying mechanisms driving genome evolution and host range expansion.</title>
        <authorList>
            <person name="Wyka S.A."/>
            <person name="Mondo S.J."/>
            <person name="Liu M."/>
            <person name="Dettman J."/>
            <person name="Nalam V."/>
            <person name="Broders K.D."/>
        </authorList>
    </citation>
    <scope>NUCLEOTIDE SEQUENCE</scope>
    <source>
        <strain evidence="2">CCC 489</strain>
    </source>
</reference>
<keyword evidence="3" id="KW-1185">Reference proteome</keyword>
<protein>
    <submittedName>
        <fullName evidence="2">Uncharacterized protein</fullName>
    </submittedName>
</protein>